<organism evidence="2 3">
    <name type="scientific">Actinokineospora spheciospongiae</name>
    <dbReference type="NCBI Taxonomy" id="909613"/>
    <lineage>
        <taxon>Bacteria</taxon>
        <taxon>Bacillati</taxon>
        <taxon>Actinomycetota</taxon>
        <taxon>Actinomycetes</taxon>
        <taxon>Pseudonocardiales</taxon>
        <taxon>Pseudonocardiaceae</taxon>
        <taxon>Actinokineospora</taxon>
    </lineage>
</organism>
<dbReference type="STRING" id="909613.UO65_5920"/>
<dbReference type="Proteomes" id="UP000019277">
    <property type="component" value="Unassembled WGS sequence"/>
</dbReference>
<dbReference type="EMBL" id="AYXG01000228">
    <property type="protein sequence ID" value="EWC58803.1"/>
    <property type="molecule type" value="Genomic_DNA"/>
</dbReference>
<keyword evidence="1" id="KW-0472">Membrane</keyword>
<keyword evidence="1" id="KW-1133">Transmembrane helix</keyword>
<feature type="transmembrane region" description="Helical" evidence="1">
    <location>
        <begin position="14"/>
        <end position="36"/>
    </location>
</feature>
<name>W7IE15_9PSEU</name>
<reference evidence="2 3" key="1">
    <citation type="journal article" date="2014" name="Genome Announc.">
        <title>Draft Genome Sequence of the Antitrypanosomally Active Sponge-Associated Bacterium Actinokineospora sp. Strain EG49.</title>
        <authorList>
            <person name="Harjes J."/>
            <person name="Ryu T."/>
            <person name="Abdelmohsen U.R."/>
            <person name="Moitinho-Silva L."/>
            <person name="Horn H."/>
            <person name="Ravasi T."/>
            <person name="Hentschel U."/>
        </authorList>
    </citation>
    <scope>NUCLEOTIDE SEQUENCE [LARGE SCALE GENOMIC DNA]</scope>
    <source>
        <strain evidence="2 3">EG49</strain>
    </source>
</reference>
<dbReference type="PATRIC" id="fig|909613.9.peg.5921"/>
<dbReference type="EC" id="3.4.21.89" evidence="2"/>
<keyword evidence="1" id="KW-0812">Transmembrane</keyword>
<keyword evidence="3" id="KW-1185">Reference proteome</keyword>
<gene>
    <name evidence="2" type="ORF">UO65_5920</name>
</gene>
<dbReference type="InterPro" id="IPR043739">
    <property type="entry name" value="DUF5684"/>
</dbReference>
<dbReference type="Pfam" id="PF18936">
    <property type="entry name" value="DUF5684"/>
    <property type="match status" value="1"/>
</dbReference>
<sequence>MAQYDVPTYPTTEFPWGALIGILAVTAVFAVIGIAAMWKIFTKAGEPGWAAIVPIYNTIVLLKISGKQTWWLIMFFIPVANIVFMILTLAGLSRSFGKDAGFTVLLVLLPFIGYPILGFGKAAYVGAGGIPRRYADYTQQGGYHLPQQHGYQQGY</sequence>
<comment type="caution">
    <text evidence="2">The sequence shown here is derived from an EMBL/GenBank/DDBJ whole genome shotgun (WGS) entry which is preliminary data.</text>
</comment>
<protein>
    <submittedName>
        <fullName evidence="2">Signal peptidase I</fullName>
        <ecNumber evidence="2">3.4.21.89</ecNumber>
    </submittedName>
</protein>
<evidence type="ECO:0000256" key="1">
    <source>
        <dbReference type="SAM" id="Phobius"/>
    </source>
</evidence>
<feature type="transmembrane region" description="Helical" evidence="1">
    <location>
        <begin position="104"/>
        <end position="124"/>
    </location>
</feature>
<dbReference type="GO" id="GO:0009003">
    <property type="term" value="F:signal peptidase activity"/>
    <property type="evidence" value="ECO:0007669"/>
    <property type="project" value="UniProtKB-EC"/>
</dbReference>
<dbReference type="AlphaFoldDB" id="W7IE15"/>
<evidence type="ECO:0000313" key="3">
    <source>
        <dbReference type="Proteomes" id="UP000019277"/>
    </source>
</evidence>
<evidence type="ECO:0000313" key="2">
    <source>
        <dbReference type="EMBL" id="EWC58803.1"/>
    </source>
</evidence>
<proteinExistence type="predicted"/>
<dbReference type="eggNOG" id="COG0681">
    <property type="taxonomic scope" value="Bacteria"/>
</dbReference>
<feature type="transmembrane region" description="Helical" evidence="1">
    <location>
        <begin position="70"/>
        <end position="92"/>
    </location>
</feature>
<keyword evidence="2" id="KW-0378">Hydrolase</keyword>
<dbReference type="RefSeq" id="WP_063936036.1">
    <property type="nucleotide sequence ID" value="NZ_AYXG01000228.1"/>
</dbReference>
<accession>W7IE15</accession>